<evidence type="ECO:0000313" key="2">
    <source>
        <dbReference type="EMBL" id="ROU08961.1"/>
    </source>
</evidence>
<dbReference type="Proteomes" id="UP000275910">
    <property type="component" value="Unassembled WGS sequence"/>
</dbReference>
<organism evidence="2 3">
    <name type="scientific">Lysobacter enzymogenes</name>
    <dbReference type="NCBI Taxonomy" id="69"/>
    <lineage>
        <taxon>Bacteria</taxon>
        <taxon>Pseudomonadati</taxon>
        <taxon>Pseudomonadota</taxon>
        <taxon>Gammaproteobacteria</taxon>
        <taxon>Lysobacterales</taxon>
        <taxon>Lysobacteraceae</taxon>
        <taxon>Lysobacter</taxon>
    </lineage>
</organism>
<dbReference type="PANTHER" id="PTHR43236:SF2">
    <property type="entry name" value="BLL0069 PROTEIN"/>
    <property type="match status" value="1"/>
</dbReference>
<sequence>MSTLALQPDVLRWARERAGLAVDKFAQKAKIKPEKVRNWEETGKLTFSQLEHLAQHTHTPIGHLFLSKPLKEKLSIPDFRTVGDRALGEPSTELLDTVQAMQRRQDWMRDELIEQGQEPLPFIGKFSLKDKPEAVAADMRKQLALQAGWAKGVSGWEAALAELRHRVQQAGILIVFNGVVGNNTHRKLEPEEFRGFALSDEYAPLVFLNASDSKSAQMFTLAHELAHLWLGLDAVSGMEATLPANHKSEMFCNQAAAEFLIPAKEFPAAWQAAELAVDCYGQLARQFKVSPIVTARRALDLNYINRDAFFAFYRDYIRAERKKKDAQKGGGDFFSTQHVRVGERFGRAVIVAAREGRLLYRDAFQLVGFGGATFDKFAKDLGVGD</sequence>
<dbReference type="GO" id="GO:0003677">
    <property type="term" value="F:DNA binding"/>
    <property type="evidence" value="ECO:0007669"/>
    <property type="project" value="InterPro"/>
</dbReference>
<dbReference type="InterPro" id="IPR052345">
    <property type="entry name" value="Rad_response_metalloprotease"/>
</dbReference>
<dbReference type="InterPro" id="IPR010982">
    <property type="entry name" value="Lambda_DNA-bd_dom_sf"/>
</dbReference>
<proteinExistence type="predicted"/>
<evidence type="ECO:0000313" key="3">
    <source>
        <dbReference type="Proteomes" id="UP000275910"/>
    </source>
</evidence>
<dbReference type="Gene3D" id="1.10.10.2910">
    <property type="match status" value="1"/>
</dbReference>
<dbReference type="PANTHER" id="PTHR43236">
    <property type="entry name" value="ANTITOXIN HIGA1"/>
    <property type="match status" value="1"/>
</dbReference>
<dbReference type="Pfam" id="PF06114">
    <property type="entry name" value="Peptidase_M78"/>
    <property type="match status" value="1"/>
</dbReference>
<name>A0A3N2RNJ4_LYSEN</name>
<accession>A0A3N2RNJ4</accession>
<dbReference type="SUPFAM" id="SSF47413">
    <property type="entry name" value="lambda repressor-like DNA-binding domains"/>
    <property type="match status" value="1"/>
</dbReference>
<evidence type="ECO:0000259" key="1">
    <source>
        <dbReference type="Pfam" id="PF06114"/>
    </source>
</evidence>
<reference evidence="2 3" key="1">
    <citation type="submission" date="2018-10" db="EMBL/GenBank/DDBJ databases">
        <title>The genome of Lysobacter enzymogenes OH11.</title>
        <authorList>
            <person name="Liu F."/>
            <person name="Zhao Y."/>
            <person name="Qian G."/>
            <person name="Chen Y."/>
            <person name="Xu H."/>
        </authorList>
    </citation>
    <scope>NUCLEOTIDE SEQUENCE [LARGE SCALE GENOMIC DNA]</scope>
    <source>
        <strain evidence="2 3">OH11</strain>
    </source>
</reference>
<comment type="caution">
    <text evidence="2">The sequence shown here is derived from an EMBL/GenBank/DDBJ whole genome shotgun (WGS) entry which is preliminary data.</text>
</comment>
<dbReference type="EMBL" id="RCTY01000006">
    <property type="protein sequence ID" value="ROU08961.1"/>
    <property type="molecule type" value="Genomic_DNA"/>
</dbReference>
<dbReference type="InterPro" id="IPR010359">
    <property type="entry name" value="IrrE_HExxH"/>
</dbReference>
<protein>
    <submittedName>
        <fullName evidence="2">ImmA/IrrE family metallo-endopeptidase</fullName>
    </submittedName>
</protein>
<dbReference type="RefSeq" id="WP_123645922.1">
    <property type="nucleotide sequence ID" value="NZ_RCTY01000006.1"/>
</dbReference>
<feature type="domain" description="IrrE N-terminal-like" evidence="1">
    <location>
        <begin position="168"/>
        <end position="298"/>
    </location>
</feature>
<gene>
    <name evidence="2" type="ORF">D9T17_02460</name>
</gene>
<dbReference type="AlphaFoldDB" id="A0A3N2RNJ4"/>